<accession>A0A2G5HGY9</accession>
<feature type="compositionally biased region" description="Basic and acidic residues" evidence="1">
    <location>
        <begin position="123"/>
        <end position="136"/>
    </location>
</feature>
<dbReference type="EMBL" id="LKMD01000106">
    <property type="protein sequence ID" value="PIA91755.1"/>
    <property type="molecule type" value="Genomic_DNA"/>
</dbReference>
<evidence type="ECO:0000256" key="1">
    <source>
        <dbReference type="SAM" id="MobiDB-lite"/>
    </source>
</evidence>
<reference evidence="3 5" key="2">
    <citation type="submission" date="2023-09" db="EMBL/GenBank/DDBJ databases">
        <title>Complete-Gapless Cercospora beticola genome.</title>
        <authorList>
            <person name="Wyatt N.A."/>
            <person name="Spanner R.E."/>
            <person name="Bolton M.D."/>
        </authorList>
    </citation>
    <scope>NUCLEOTIDE SEQUENCE [LARGE SCALE GENOMIC DNA]</scope>
    <source>
        <strain evidence="3">Cb09-40</strain>
    </source>
</reference>
<organism evidence="2 4">
    <name type="scientific">Cercospora beticola</name>
    <name type="common">Sugarbeet leaf spot fungus</name>
    <dbReference type="NCBI Taxonomy" id="122368"/>
    <lineage>
        <taxon>Eukaryota</taxon>
        <taxon>Fungi</taxon>
        <taxon>Dikarya</taxon>
        <taxon>Ascomycota</taxon>
        <taxon>Pezizomycotina</taxon>
        <taxon>Dothideomycetes</taxon>
        <taxon>Dothideomycetidae</taxon>
        <taxon>Mycosphaerellales</taxon>
        <taxon>Mycosphaerellaceae</taxon>
        <taxon>Cercospora</taxon>
    </lineage>
</organism>
<reference evidence="2 4" key="1">
    <citation type="submission" date="2015-10" db="EMBL/GenBank/DDBJ databases">
        <title>The cercosporin biosynthetic gene cluster was horizontally transferred to several fungal lineages and shown to be expanded in Cercospora beticola based on microsynteny with recipient genomes.</title>
        <authorList>
            <person name="De Jonge R."/>
            <person name="Ebert M.K."/>
            <person name="Suttle J.C."/>
            <person name="Jurick Ii W.M."/>
            <person name="Secor G.A."/>
            <person name="Thomma B.P."/>
            <person name="Van De Peer Y."/>
            <person name="Bolton M.D."/>
        </authorList>
    </citation>
    <scope>NUCLEOTIDE SEQUENCE [LARGE SCALE GENOMIC DNA]</scope>
    <source>
        <strain evidence="2 4">09-40</strain>
    </source>
</reference>
<sequence>MVNPDFLELGGEAVNALVETETGEKVIGKVSNTKWSDGSSISSSDDESLRRSRKDSRRDSVHDGRQPRAKKDDREEKWSIKSFFRSSRHQQRPLEKKTDDKNRKSKSSSKTKPSAEDENEARDEEKRLGQRRERFRAAKTRYVPPETIQREERLHFKQDRLNAEVEMAVAAAKRRSEDVRRER</sequence>
<dbReference type="Proteomes" id="UP000230605">
    <property type="component" value="Chromosome 7"/>
</dbReference>
<evidence type="ECO:0000313" key="5">
    <source>
        <dbReference type="Proteomes" id="UP001302367"/>
    </source>
</evidence>
<dbReference type="AlphaFoldDB" id="A0A2G5HGY9"/>
<protein>
    <submittedName>
        <fullName evidence="2">Uncharacterized protein</fullName>
    </submittedName>
</protein>
<dbReference type="OrthoDB" id="3647934at2759"/>
<evidence type="ECO:0000313" key="2">
    <source>
        <dbReference type="EMBL" id="PIA91755.1"/>
    </source>
</evidence>
<keyword evidence="5" id="KW-1185">Reference proteome</keyword>
<proteinExistence type="predicted"/>
<dbReference type="Proteomes" id="UP001302367">
    <property type="component" value="Chromosome 7"/>
</dbReference>
<evidence type="ECO:0000313" key="3">
    <source>
        <dbReference type="EMBL" id="WPB05767.1"/>
    </source>
</evidence>
<feature type="compositionally biased region" description="Basic and acidic residues" evidence="1">
    <location>
        <begin position="92"/>
        <end position="102"/>
    </location>
</feature>
<evidence type="ECO:0000313" key="4">
    <source>
        <dbReference type="Proteomes" id="UP000230605"/>
    </source>
</evidence>
<gene>
    <name evidence="2" type="ORF">CB0940_09885</name>
    <name evidence="3" type="ORF">RHO25_010421</name>
</gene>
<dbReference type="EMBL" id="CP134190">
    <property type="protein sequence ID" value="WPB05767.1"/>
    <property type="molecule type" value="Genomic_DNA"/>
</dbReference>
<feature type="region of interest" description="Disordered" evidence="1">
    <location>
        <begin position="22"/>
        <end position="150"/>
    </location>
</feature>
<name>A0A2G5HGY9_CERBT</name>
<feature type="compositionally biased region" description="Basic and acidic residues" evidence="1">
    <location>
        <begin position="56"/>
        <end position="79"/>
    </location>
</feature>